<comment type="caution">
    <text evidence="1">The sequence shown here is derived from an EMBL/GenBank/DDBJ whole genome shotgun (WGS) entry which is preliminary data.</text>
</comment>
<reference evidence="1 2" key="1">
    <citation type="submission" date="2016-05" db="EMBL/GenBank/DDBJ databases">
        <title>Whole genome sequencing of Tetragenococcus halophilus subsp. halophilus NISL 7118.</title>
        <authorList>
            <person name="Shiwa Y."/>
            <person name="Nishimura I."/>
            <person name="Yoshikawa H."/>
            <person name="Koyama Y."/>
            <person name="Oguma T."/>
        </authorList>
    </citation>
    <scope>NUCLEOTIDE SEQUENCE [LARGE SCALE GENOMIC DNA]</scope>
    <source>
        <strain evidence="1 2">NISL 7118</strain>
    </source>
</reference>
<dbReference type="InterPro" id="IPR006379">
    <property type="entry name" value="HAD-SF_hydro_IIB"/>
</dbReference>
<dbReference type="PANTHER" id="PTHR10000">
    <property type="entry name" value="PHOSPHOSERINE PHOSPHATASE"/>
    <property type="match status" value="1"/>
</dbReference>
<dbReference type="PROSITE" id="PS01229">
    <property type="entry name" value="COF_2"/>
    <property type="match status" value="1"/>
</dbReference>
<gene>
    <name evidence="1" type="ORF">TEHN7118_1973</name>
</gene>
<dbReference type="AlphaFoldDB" id="A0A2H6DW32"/>
<dbReference type="GO" id="GO:0005829">
    <property type="term" value="C:cytosol"/>
    <property type="evidence" value="ECO:0007669"/>
    <property type="project" value="TreeGrafter"/>
</dbReference>
<dbReference type="SUPFAM" id="SSF56784">
    <property type="entry name" value="HAD-like"/>
    <property type="match status" value="1"/>
</dbReference>
<evidence type="ECO:0000313" key="1">
    <source>
        <dbReference type="EMBL" id="GBD69167.1"/>
    </source>
</evidence>
<dbReference type="InterPro" id="IPR023214">
    <property type="entry name" value="HAD_sf"/>
</dbReference>
<dbReference type="PANTHER" id="PTHR10000:SF8">
    <property type="entry name" value="HAD SUPERFAMILY HYDROLASE-LIKE, TYPE 3"/>
    <property type="match status" value="1"/>
</dbReference>
<name>A0A2H6DW32_TETHA</name>
<dbReference type="NCBIfam" id="TIGR01484">
    <property type="entry name" value="HAD-SF-IIB"/>
    <property type="match status" value="1"/>
</dbReference>
<dbReference type="Gene3D" id="3.40.50.1000">
    <property type="entry name" value="HAD superfamily/HAD-like"/>
    <property type="match status" value="1"/>
</dbReference>
<protein>
    <recommendedName>
        <fullName evidence="3">Hydrolase</fullName>
    </recommendedName>
</protein>
<dbReference type="Gene3D" id="3.30.1240.10">
    <property type="match status" value="1"/>
</dbReference>
<dbReference type="GO" id="GO:0016791">
    <property type="term" value="F:phosphatase activity"/>
    <property type="evidence" value="ECO:0007669"/>
    <property type="project" value="TreeGrafter"/>
</dbReference>
<proteinExistence type="predicted"/>
<accession>A0A2H6DW32</accession>
<keyword evidence="2" id="KW-1185">Reference proteome</keyword>
<organism evidence="1 2">
    <name type="scientific">Tetragenococcus halophilus subsp. halophilus</name>
    <dbReference type="NCBI Taxonomy" id="1513897"/>
    <lineage>
        <taxon>Bacteria</taxon>
        <taxon>Bacillati</taxon>
        <taxon>Bacillota</taxon>
        <taxon>Bacilli</taxon>
        <taxon>Lactobacillales</taxon>
        <taxon>Enterococcaceae</taxon>
        <taxon>Tetragenococcus</taxon>
    </lineage>
</organism>
<evidence type="ECO:0000313" key="2">
    <source>
        <dbReference type="Proteomes" id="UP000236214"/>
    </source>
</evidence>
<dbReference type="GO" id="GO:0000287">
    <property type="term" value="F:magnesium ion binding"/>
    <property type="evidence" value="ECO:0007669"/>
    <property type="project" value="TreeGrafter"/>
</dbReference>
<dbReference type="Pfam" id="PF08282">
    <property type="entry name" value="Hydrolase_3"/>
    <property type="match status" value="1"/>
</dbReference>
<sequence>MIMENKLLVTDLDGTFVKDSRQVASKDKKLFVSLKDKIHLGIATGRSVKEIDFIEEQIGFKVNAKIGFNGGLIMKDGQKIFERFIETSVLLELLYYIQDNQLIYDALDGKNRIGTYQSGNQGRIWNVPLIKPQDMIHEIAPLRIYKINVRPEAGRCTSTLLDLQHKFPELSICKSGPERIEITPAEITKGQAIEYIKQTQPLEVIAVGDSENDMSMFELADTSFCLRHAASEVREAADYVIDDFYEIAQYI</sequence>
<dbReference type="InterPro" id="IPR036412">
    <property type="entry name" value="HAD-like_sf"/>
</dbReference>
<evidence type="ECO:0008006" key="3">
    <source>
        <dbReference type="Google" id="ProtNLM"/>
    </source>
</evidence>
<dbReference type="EMBL" id="BDEC01000143">
    <property type="protein sequence ID" value="GBD69167.1"/>
    <property type="molecule type" value="Genomic_DNA"/>
</dbReference>
<dbReference type="Proteomes" id="UP000236214">
    <property type="component" value="Unassembled WGS sequence"/>
</dbReference>